<comment type="caution">
    <text evidence="6">The sequence shown here is derived from an EMBL/GenBank/DDBJ whole genome shotgun (WGS) entry which is preliminary data.</text>
</comment>
<comment type="similarity">
    <text evidence="4">Belongs to the protein kinase superfamily.</text>
</comment>
<reference evidence="6" key="1">
    <citation type="submission" date="2023-03" db="EMBL/GenBank/DDBJ databases">
        <title>Massive genome expansion in bonnet fungi (Mycena s.s.) driven by repeated elements and novel gene families across ecological guilds.</title>
        <authorList>
            <consortium name="Lawrence Berkeley National Laboratory"/>
            <person name="Harder C.B."/>
            <person name="Miyauchi S."/>
            <person name="Viragh M."/>
            <person name="Kuo A."/>
            <person name="Thoen E."/>
            <person name="Andreopoulos B."/>
            <person name="Lu D."/>
            <person name="Skrede I."/>
            <person name="Drula E."/>
            <person name="Henrissat B."/>
            <person name="Morin E."/>
            <person name="Kohler A."/>
            <person name="Barry K."/>
            <person name="LaButti K."/>
            <person name="Morin E."/>
            <person name="Salamov A."/>
            <person name="Lipzen A."/>
            <person name="Mereny Z."/>
            <person name="Hegedus B."/>
            <person name="Baldrian P."/>
            <person name="Stursova M."/>
            <person name="Weitz H."/>
            <person name="Taylor A."/>
            <person name="Grigoriev I.V."/>
            <person name="Nagy L.G."/>
            <person name="Martin F."/>
            <person name="Kauserud H."/>
        </authorList>
    </citation>
    <scope>NUCLEOTIDE SEQUENCE</scope>
    <source>
        <strain evidence="6">CBHHK002</strain>
    </source>
</reference>
<feature type="domain" description="Protein kinase" evidence="5">
    <location>
        <begin position="22"/>
        <end position="286"/>
    </location>
</feature>
<dbReference type="GO" id="GO:0005524">
    <property type="term" value="F:ATP binding"/>
    <property type="evidence" value="ECO:0007669"/>
    <property type="project" value="UniProtKB-UniRule"/>
</dbReference>
<dbReference type="InterPro" id="IPR011009">
    <property type="entry name" value="Kinase-like_dom_sf"/>
</dbReference>
<dbReference type="Proteomes" id="UP001218218">
    <property type="component" value="Unassembled WGS sequence"/>
</dbReference>
<dbReference type="GO" id="GO:0044773">
    <property type="term" value="P:mitotic DNA damage checkpoint signaling"/>
    <property type="evidence" value="ECO:0007669"/>
    <property type="project" value="TreeGrafter"/>
</dbReference>
<dbReference type="PROSITE" id="PS50011">
    <property type="entry name" value="PROTEIN_KINASE_DOM"/>
    <property type="match status" value="1"/>
</dbReference>
<name>A0AAD7A580_9AGAR</name>
<sequence length="286" mass="32249">MRPSASRLLPDLTGELIDDGNLELLCLLGSGAYGKVYKALDMTSPPHDIAYYAVKCMPRYEAGTREAEIQENELLIHRMVSDHPRVITFHDHFFTDEFVFVVLELCTGGDFFNVMVDKQVYRGNPALIKKAFGELLDAVEFIHRNSVYHRDIKPENILCNSAGTDLRLADFGLSTQIAVSTQFGCGSRFFMSPESLDWSNACYSTRHSDLWALGVIFTNMISGRHPWYSAEASDRGFAAFRADNDYLLKAMKITRPANDGTPFPRLPQVIARRRPNPRARSTCRSP</sequence>
<keyword evidence="4" id="KW-0723">Serine/threonine-protein kinase</keyword>
<evidence type="ECO:0000256" key="4">
    <source>
        <dbReference type="RuleBase" id="RU000304"/>
    </source>
</evidence>
<accession>A0AAD7A580</accession>
<evidence type="ECO:0000256" key="1">
    <source>
        <dbReference type="ARBA" id="ARBA00022741"/>
    </source>
</evidence>
<evidence type="ECO:0000256" key="3">
    <source>
        <dbReference type="PROSITE-ProRule" id="PRU10141"/>
    </source>
</evidence>
<dbReference type="AlphaFoldDB" id="A0AAD7A580"/>
<keyword evidence="6" id="KW-0418">Kinase</keyword>
<dbReference type="PROSITE" id="PS00108">
    <property type="entry name" value="PROTEIN_KINASE_ST"/>
    <property type="match status" value="1"/>
</dbReference>
<keyword evidence="2 3" id="KW-0067">ATP-binding</keyword>
<gene>
    <name evidence="6" type="ORF">DFH08DRAFT_139513</name>
</gene>
<dbReference type="Gene3D" id="1.10.510.10">
    <property type="entry name" value="Transferase(Phosphotransferase) domain 1"/>
    <property type="match status" value="1"/>
</dbReference>
<proteinExistence type="inferred from homology"/>
<organism evidence="6 7">
    <name type="scientific">Mycena albidolilacea</name>
    <dbReference type="NCBI Taxonomy" id="1033008"/>
    <lineage>
        <taxon>Eukaryota</taxon>
        <taxon>Fungi</taxon>
        <taxon>Dikarya</taxon>
        <taxon>Basidiomycota</taxon>
        <taxon>Agaricomycotina</taxon>
        <taxon>Agaricomycetes</taxon>
        <taxon>Agaricomycetidae</taxon>
        <taxon>Agaricales</taxon>
        <taxon>Marasmiineae</taxon>
        <taxon>Mycenaceae</taxon>
        <taxon>Mycena</taxon>
    </lineage>
</organism>
<dbReference type="GO" id="GO:0004674">
    <property type="term" value="F:protein serine/threonine kinase activity"/>
    <property type="evidence" value="ECO:0007669"/>
    <property type="project" value="UniProtKB-KW"/>
</dbReference>
<dbReference type="EMBL" id="JARIHO010000016">
    <property type="protein sequence ID" value="KAJ7349250.1"/>
    <property type="molecule type" value="Genomic_DNA"/>
</dbReference>
<dbReference type="SMART" id="SM00220">
    <property type="entry name" value="S_TKc"/>
    <property type="match status" value="1"/>
</dbReference>
<dbReference type="InterPro" id="IPR000719">
    <property type="entry name" value="Prot_kinase_dom"/>
</dbReference>
<feature type="binding site" evidence="3">
    <location>
        <position position="55"/>
    </location>
    <ligand>
        <name>ATP</name>
        <dbReference type="ChEBI" id="CHEBI:30616"/>
    </ligand>
</feature>
<evidence type="ECO:0000313" key="7">
    <source>
        <dbReference type="Proteomes" id="UP001218218"/>
    </source>
</evidence>
<dbReference type="InterPro" id="IPR008271">
    <property type="entry name" value="Ser/Thr_kinase_AS"/>
</dbReference>
<dbReference type="SUPFAM" id="SSF56112">
    <property type="entry name" value="Protein kinase-like (PK-like)"/>
    <property type="match status" value="1"/>
</dbReference>
<dbReference type="Pfam" id="PF00069">
    <property type="entry name" value="Pkinase"/>
    <property type="match status" value="1"/>
</dbReference>
<dbReference type="PANTHER" id="PTHR44167">
    <property type="entry name" value="OVARIAN-SPECIFIC SERINE/THREONINE-PROTEIN KINASE LOK-RELATED"/>
    <property type="match status" value="1"/>
</dbReference>
<keyword evidence="6" id="KW-0808">Transferase</keyword>
<dbReference type="PANTHER" id="PTHR44167:SF24">
    <property type="entry name" value="SERINE_THREONINE-PROTEIN KINASE CHK2"/>
    <property type="match status" value="1"/>
</dbReference>
<evidence type="ECO:0000256" key="2">
    <source>
        <dbReference type="ARBA" id="ARBA00022840"/>
    </source>
</evidence>
<keyword evidence="7" id="KW-1185">Reference proteome</keyword>
<keyword evidence="1 3" id="KW-0547">Nucleotide-binding</keyword>
<dbReference type="PROSITE" id="PS00107">
    <property type="entry name" value="PROTEIN_KINASE_ATP"/>
    <property type="match status" value="1"/>
</dbReference>
<evidence type="ECO:0000313" key="6">
    <source>
        <dbReference type="EMBL" id="KAJ7349250.1"/>
    </source>
</evidence>
<protein>
    <submittedName>
        <fullName evidence="6">Kinase-like domain-containing protein</fullName>
    </submittedName>
</protein>
<evidence type="ECO:0000259" key="5">
    <source>
        <dbReference type="PROSITE" id="PS50011"/>
    </source>
</evidence>
<dbReference type="GO" id="GO:0005634">
    <property type="term" value="C:nucleus"/>
    <property type="evidence" value="ECO:0007669"/>
    <property type="project" value="TreeGrafter"/>
</dbReference>
<dbReference type="InterPro" id="IPR017441">
    <property type="entry name" value="Protein_kinase_ATP_BS"/>
</dbReference>